<dbReference type="RefSeq" id="WP_394821710.1">
    <property type="nucleotide sequence ID" value="NZ_CP089984.1"/>
</dbReference>
<reference evidence="2 3" key="1">
    <citation type="submission" date="2021-12" db="EMBL/GenBank/DDBJ databases">
        <title>Discovery of the Pendulisporaceae a myxobacterial family with distinct sporulation behavior and unique specialized metabolism.</title>
        <authorList>
            <person name="Garcia R."/>
            <person name="Popoff A."/>
            <person name="Bader C.D."/>
            <person name="Loehr J."/>
            <person name="Walesch S."/>
            <person name="Walt C."/>
            <person name="Boldt J."/>
            <person name="Bunk B."/>
            <person name="Haeckl F.J.F.P.J."/>
            <person name="Gunesch A.P."/>
            <person name="Birkelbach J."/>
            <person name="Nuebel U."/>
            <person name="Pietschmann T."/>
            <person name="Bach T."/>
            <person name="Mueller R."/>
        </authorList>
    </citation>
    <scope>NUCLEOTIDE SEQUENCE [LARGE SCALE GENOMIC DNA]</scope>
    <source>
        <strain evidence="2 3">MSr11954</strain>
    </source>
</reference>
<accession>A0ABZ2LQN9</accession>
<name>A0ABZ2LQN9_9BACT</name>
<evidence type="ECO:0000313" key="2">
    <source>
        <dbReference type="EMBL" id="WXB12091.1"/>
    </source>
</evidence>
<evidence type="ECO:0000313" key="3">
    <source>
        <dbReference type="Proteomes" id="UP001370348"/>
    </source>
</evidence>
<evidence type="ECO:0000256" key="1">
    <source>
        <dbReference type="SAM" id="MobiDB-lite"/>
    </source>
</evidence>
<feature type="compositionally biased region" description="Gly residues" evidence="1">
    <location>
        <begin position="16"/>
        <end position="25"/>
    </location>
</feature>
<organism evidence="2 3">
    <name type="scientific">Pendulispora albinea</name>
    <dbReference type="NCBI Taxonomy" id="2741071"/>
    <lineage>
        <taxon>Bacteria</taxon>
        <taxon>Pseudomonadati</taxon>
        <taxon>Myxococcota</taxon>
        <taxon>Myxococcia</taxon>
        <taxon>Myxococcales</taxon>
        <taxon>Sorangiineae</taxon>
        <taxon>Pendulisporaceae</taxon>
        <taxon>Pendulispora</taxon>
    </lineage>
</organism>
<proteinExistence type="predicted"/>
<keyword evidence="3" id="KW-1185">Reference proteome</keyword>
<feature type="region of interest" description="Disordered" evidence="1">
    <location>
        <begin position="1"/>
        <end position="32"/>
    </location>
</feature>
<protein>
    <submittedName>
        <fullName evidence="2">Uncharacterized protein</fullName>
    </submittedName>
</protein>
<dbReference type="EMBL" id="CP089984">
    <property type="protein sequence ID" value="WXB12091.1"/>
    <property type="molecule type" value="Genomic_DNA"/>
</dbReference>
<sequence>MVGPLVGCSSESTAGAGSGSDGGPSDGLVDKDGRAEPLVHETCTADGWCWVNPSVPNVSLSGIWGSSPDDVWMSGERGTLLHWDGSRLRSFDGGTSEKILAVWGFGRNDVWAVGTAGTILHWTGSAWSTAPSPTTARLQSIWGSAPDDIWAAGPKILLHYDGKQWTVDPSGNAAELYHLQGRGKNDILAIGTYPTGGYDNHVLHWDGTRWWPKWPVIRAFFGASAADVWAVGSGGSTQRRTSGTWKDVASATRYPLQAGWASAPNDVWAVAAKGTIVHFDGSAWSAAAVPTTKDLYGIWGTSANNVWAVGDNTTLLHWNGSSWTLTPLPKPPSLEGYAIYSISGSSADNIWAAAGYNGYLHFNGSAWSWSSASAPQTVWIRGRDEGWACCETGYAGHMTYSMSRLVNGKWVSTENDIPVSQFWGASANDIWAAGASNAHYDGTKWSFDTGWRDVRTPYSVWGTSAADIWVGGTVGGIARRQGTGWQMEVPNGPESLASYVYEISPANKWGIESGRIARWDGTAWKAAIPPYASYSALWGASPTDLWAVGRGTILRFDEAHQQTMESRVTSETLFGAHVNGPNDILFVGAKGTVVRWDGTRALAASSGTTNDLRRAWASGPSDAWLVGAKGTVLHGDGRSTWTAVPSGTTKTLYGVWGSRADDVWIAGAGGTLLHAVGGQLQSVPSSTTNDLFDIWGTGPSDIWAAGADSTIVHFDGNAWTTVTSTPSSPSFLSIRGTGPTDIYVAGGDLLKGTGIIRHYDGSQWGAPFTSQELVQSVWSGRPGEAWAVTKTGSVLRYQASQWATFGTLPVQSLLGVVGTGPNDVWAFGTEGSIVHRRL</sequence>
<dbReference type="Proteomes" id="UP001370348">
    <property type="component" value="Chromosome"/>
</dbReference>
<gene>
    <name evidence="2" type="ORF">LZC94_30090</name>
</gene>